<proteinExistence type="predicted"/>
<protein>
    <recommendedName>
        <fullName evidence="3">MalT-like TPR region domain-containing protein</fullName>
    </recommendedName>
</protein>
<reference evidence="1 2" key="1">
    <citation type="journal article" date="2014" name="Nature">
        <title>An environmental bacterial taxon with a large and distinct metabolic repertoire.</title>
        <authorList>
            <person name="Wilson M.C."/>
            <person name="Mori T."/>
            <person name="Ruckert C."/>
            <person name="Uria A.R."/>
            <person name="Helf M.J."/>
            <person name="Takada K."/>
            <person name="Gernert C."/>
            <person name="Steffens U.A."/>
            <person name="Heycke N."/>
            <person name="Schmitt S."/>
            <person name="Rinke C."/>
            <person name="Helfrich E.J."/>
            <person name="Brachmann A.O."/>
            <person name="Gurgui C."/>
            <person name="Wakimoto T."/>
            <person name="Kracht M."/>
            <person name="Crusemann M."/>
            <person name="Hentschel U."/>
            <person name="Abe I."/>
            <person name="Matsunaga S."/>
            <person name="Kalinowski J."/>
            <person name="Takeyama H."/>
            <person name="Piel J."/>
        </authorList>
    </citation>
    <scope>NUCLEOTIDE SEQUENCE [LARGE SCALE GENOMIC DNA]</scope>
    <source>
        <strain evidence="2">TSY1</strain>
    </source>
</reference>
<dbReference type="InterPro" id="IPR011990">
    <property type="entry name" value="TPR-like_helical_dom_sf"/>
</dbReference>
<evidence type="ECO:0008006" key="3">
    <source>
        <dbReference type="Google" id="ProtNLM"/>
    </source>
</evidence>
<evidence type="ECO:0000313" key="2">
    <source>
        <dbReference type="Proteomes" id="UP000019141"/>
    </source>
</evidence>
<dbReference type="Gene3D" id="1.25.40.10">
    <property type="entry name" value="Tetratricopeptide repeat domain"/>
    <property type="match status" value="1"/>
</dbReference>
<organism evidence="1 2">
    <name type="scientific">Entotheonella factor</name>
    <dbReference type="NCBI Taxonomy" id="1429438"/>
    <lineage>
        <taxon>Bacteria</taxon>
        <taxon>Pseudomonadati</taxon>
        <taxon>Nitrospinota/Tectimicrobiota group</taxon>
        <taxon>Candidatus Tectimicrobiota</taxon>
        <taxon>Candidatus Entotheonellia</taxon>
        <taxon>Candidatus Entotheonellales</taxon>
        <taxon>Candidatus Entotheonellaceae</taxon>
        <taxon>Candidatus Entotheonella</taxon>
    </lineage>
</organism>
<keyword evidence="2" id="KW-1185">Reference proteome</keyword>
<dbReference type="SUPFAM" id="SSF48452">
    <property type="entry name" value="TPR-like"/>
    <property type="match status" value="1"/>
</dbReference>
<accession>W4LXA3</accession>
<comment type="caution">
    <text evidence="1">The sequence shown here is derived from an EMBL/GenBank/DDBJ whole genome shotgun (WGS) entry which is preliminary data.</text>
</comment>
<evidence type="ECO:0000313" key="1">
    <source>
        <dbReference type="EMBL" id="ETX02533.1"/>
    </source>
</evidence>
<sequence length="240" mass="26037">MAQRALEIGEEVGDALLCATASFHLALAQVMNLDIATGLKSYQLSQAYAQQAQSRWKEGLALQRMATALVLLGHFTEVDAVAAEAHLAAAETNNWGQHSLTLSALASSAVAQGDFDRAEDATSKCMVLVARYRFPYGGALALPAVACARAWRGLWEEADRALDMLVQPGVVFERPRPTHQTVVSIYRQLVRKYAEGYEPSDVEFGALVQGTLEQEPLDVSFLPAYCALVELCASQALQVH</sequence>
<dbReference type="EMBL" id="AZHW01000133">
    <property type="protein sequence ID" value="ETX02533.1"/>
    <property type="molecule type" value="Genomic_DNA"/>
</dbReference>
<dbReference type="HOGENOM" id="CLU_1154743_0_0_7"/>
<dbReference type="AlphaFoldDB" id="W4LXA3"/>
<dbReference type="Proteomes" id="UP000019141">
    <property type="component" value="Unassembled WGS sequence"/>
</dbReference>
<gene>
    <name evidence="1" type="ORF">ETSY1_03255</name>
</gene>
<name>W4LXA3_ENTF1</name>